<keyword evidence="2" id="KW-0472">Membrane</keyword>
<comment type="caution">
    <text evidence="5">The sequence shown here is derived from an EMBL/GenBank/DDBJ whole genome shotgun (WGS) entry which is preliminary data.</text>
</comment>
<evidence type="ECO:0000259" key="4">
    <source>
        <dbReference type="Pfam" id="PF13579"/>
    </source>
</evidence>
<evidence type="ECO:0000259" key="3">
    <source>
        <dbReference type="Pfam" id="PF00534"/>
    </source>
</evidence>
<accession>A0AAE0FW82</accession>
<dbReference type="PANTHER" id="PTHR45947:SF3">
    <property type="entry name" value="SULFOQUINOVOSYL TRANSFERASE SQD2"/>
    <property type="match status" value="1"/>
</dbReference>
<gene>
    <name evidence="5" type="ORF">CYMTET_24503</name>
</gene>
<reference evidence="5 6" key="1">
    <citation type="journal article" date="2015" name="Genome Biol. Evol.">
        <title>Comparative Genomics of a Bacterivorous Green Alga Reveals Evolutionary Causalities and Consequences of Phago-Mixotrophic Mode of Nutrition.</title>
        <authorList>
            <person name="Burns J.A."/>
            <person name="Paasch A."/>
            <person name="Narechania A."/>
            <person name="Kim E."/>
        </authorList>
    </citation>
    <scope>NUCLEOTIDE SEQUENCE [LARGE SCALE GENOMIC DNA]</scope>
    <source>
        <strain evidence="5 6">PLY_AMNH</strain>
    </source>
</reference>
<dbReference type="SUPFAM" id="SSF53756">
    <property type="entry name" value="UDP-Glycosyltransferase/glycogen phosphorylase"/>
    <property type="match status" value="1"/>
</dbReference>
<dbReference type="Proteomes" id="UP001190700">
    <property type="component" value="Unassembled WGS sequence"/>
</dbReference>
<feature type="non-terminal residue" evidence="5">
    <location>
        <position position="1"/>
    </location>
</feature>
<evidence type="ECO:0008006" key="7">
    <source>
        <dbReference type="Google" id="ProtNLM"/>
    </source>
</evidence>
<keyword evidence="1" id="KW-0328">Glycosyltransferase</keyword>
<evidence type="ECO:0000313" key="6">
    <source>
        <dbReference type="Proteomes" id="UP001190700"/>
    </source>
</evidence>
<dbReference type="InterPro" id="IPR028098">
    <property type="entry name" value="Glyco_trans_4-like_N"/>
</dbReference>
<dbReference type="Pfam" id="PF13579">
    <property type="entry name" value="Glyco_trans_4_4"/>
    <property type="match status" value="1"/>
</dbReference>
<keyword evidence="2" id="KW-0812">Transmembrane</keyword>
<proteinExistence type="predicted"/>
<evidence type="ECO:0000313" key="5">
    <source>
        <dbReference type="EMBL" id="KAK3266907.1"/>
    </source>
</evidence>
<keyword evidence="6" id="KW-1185">Reference proteome</keyword>
<evidence type="ECO:0000256" key="1">
    <source>
        <dbReference type="ARBA" id="ARBA00022676"/>
    </source>
</evidence>
<organism evidence="5 6">
    <name type="scientific">Cymbomonas tetramitiformis</name>
    <dbReference type="NCBI Taxonomy" id="36881"/>
    <lineage>
        <taxon>Eukaryota</taxon>
        <taxon>Viridiplantae</taxon>
        <taxon>Chlorophyta</taxon>
        <taxon>Pyramimonadophyceae</taxon>
        <taxon>Pyramimonadales</taxon>
        <taxon>Pyramimonadaceae</taxon>
        <taxon>Cymbomonas</taxon>
    </lineage>
</organism>
<protein>
    <recommendedName>
        <fullName evidence="7">Glycosyltransferase</fullName>
    </recommendedName>
</protein>
<feature type="domain" description="Glycosyltransferase subfamily 4-like N-terminal" evidence="4">
    <location>
        <begin position="88"/>
        <end position="248"/>
    </location>
</feature>
<dbReference type="Pfam" id="PF00534">
    <property type="entry name" value="Glycos_transf_1"/>
    <property type="match status" value="1"/>
</dbReference>
<keyword evidence="2" id="KW-1133">Transmembrane helix</keyword>
<dbReference type="EMBL" id="LGRX02012753">
    <property type="protein sequence ID" value="KAK3266907.1"/>
    <property type="molecule type" value="Genomic_DNA"/>
</dbReference>
<dbReference type="InterPro" id="IPR001296">
    <property type="entry name" value="Glyco_trans_1"/>
</dbReference>
<name>A0AAE0FW82_9CHLO</name>
<dbReference type="CDD" id="cd03801">
    <property type="entry name" value="GT4_PimA-like"/>
    <property type="match status" value="1"/>
</dbReference>
<sequence>DIARYSDRISASRKLATVSGVPLYFQVCLLSKTYRSAAVQLRKLGTKRKESKSKNTIITSTQDTTVATKAGSRVLLVVPSVTDCNGAGGVATRWNGYSKELEAAGWTVELCTVDGSEELSVPRFIHPCYPDTLSDRPAATWISKMWKRLLVHPSQQPVNAVIMTDMIINFPLALICRAAGVPLIYSMHTDIGKLLYGHGGLWLLRMLTELFLVRVSEASQALTAGICTAAITTSPSFMELLQSRGVRACTRFYAAIPAEEIINTYRRLQPDQIQDMRKQMTAGHPERRLLCYAGRWSVEKRMHLLKECVTQLPGNITLCFIGDGPIASIVQEWADEPRVVVLQGMRPRADLALVYAAADWIVSASDFETFGNVAFEAALCGTPCLLQRAQGFVDQIGKDEATGALLEYCADDSVEQLSNAMKRTAWLTTKPAQVQKAVRLRQSGNGGTTVVKLLDEVAIKKPAQCSIFWPLLFVTSLLISAFLSAVLSVTKLLAKTESSRKNKQRVETRDPKNE</sequence>
<feature type="domain" description="Glycosyl transferase family 1" evidence="3">
    <location>
        <begin position="285"/>
        <end position="422"/>
    </location>
</feature>
<keyword evidence="1" id="KW-0808">Transferase</keyword>
<dbReference type="InterPro" id="IPR050194">
    <property type="entry name" value="Glycosyltransferase_grp1"/>
</dbReference>
<dbReference type="AlphaFoldDB" id="A0AAE0FW82"/>
<dbReference type="PANTHER" id="PTHR45947">
    <property type="entry name" value="SULFOQUINOVOSYL TRANSFERASE SQD2"/>
    <property type="match status" value="1"/>
</dbReference>
<dbReference type="GO" id="GO:0016757">
    <property type="term" value="F:glycosyltransferase activity"/>
    <property type="evidence" value="ECO:0007669"/>
    <property type="project" value="UniProtKB-KW"/>
</dbReference>
<dbReference type="Gene3D" id="3.40.50.2000">
    <property type="entry name" value="Glycogen Phosphorylase B"/>
    <property type="match status" value="2"/>
</dbReference>
<evidence type="ECO:0000256" key="2">
    <source>
        <dbReference type="SAM" id="Phobius"/>
    </source>
</evidence>
<feature type="transmembrane region" description="Helical" evidence="2">
    <location>
        <begin position="467"/>
        <end position="494"/>
    </location>
</feature>